<dbReference type="Pfam" id="PF04445">
    <property type="entry name" value="SAM_MT"/>
    <property type="match status" value="1"/>
</dbReference>
<evidence type="ECO:0000313" key="2">
    <source>
        <dbReference type="Proteomes" id="UP000551878"/>
    </source>
</evidence>
<dbReference type="EMBL" id="JACHHB010000001">
    <property type="protein sequence ID" value="MBB5171988.1"/>
    <property type="molecule type" value="Genomic_DNA"/>
</dbReference>
<dbReference type="InterPro" id="IPR029063">
    <property type="entry name" value="SAM-dependent_MTases_sf"/>
</dbReference>
<organism evidence="1 2">
    <name type="scientific">Texcoconibacillus texcoconensis</name>
    <dbReference type="NCBI Taxonomy" id="1095777"/>
    <lineage>
        <taxon>Bacteria</taxon>
        <taxon>Bacillati</taxon>
        <taxon>Bacillota</taxon>
        <taxon>Bacilli</taxon>
        <taxon>Bacillales</taxon>
        <taxon>Bacillaceae</taxon>
        <taxon>Texcoconibacillus</taxon>
    </lineage>
</organism>
<reference evidence="1 2" key="1">
    <citation type="submission" date="2020-08" db="EMBL/GenBank/DDBJ databases">
        <title>Genomic Encyclopedia of Type Strains, Phase IV (KMG-IV): sequencing the most valuable type-strain genomes for metagenomic binning, comparative biology and taxonomic classification.</title>
        <authorList>
            <person name="Goeker M."/>
        </authorList>
    </citation>
    <scope>NUCLEOTIDE SEQUENCE [LARGE SCALE GENOMIC DNA]</scope>
    <source>
        <strain evidence="1 2">DSM 24696</strain>
    </source>
</reference>
<dbReference type="GO" id="GO:0008990">
    <property type="term" value="F:rRNA (guanine-N2-)-methyltransferase activity"/>
    <property type="evidence" value="ECO:0007669"/>
    <property type="project" value="InterPro"/>
</dbReference>
<dbReference type="RefSeq" id="WP_184662471.1">
    <property type="nucleotide sequence ID" value="NZ_JACHHB010000001.1"/>
</dbReference>
<dbReference type="SUPFAM" id="SSF53335">
    <property type="entry name" value="S-adenosyl-L-methionine-dependent methyltransferases"/>
    <property type="match status" value="1"/>
</dbReference>
<dbReference type="InterPro" id="IPR007536">
    <property type="entry name" value="16SrRNA_methylTrfase_J"/>
</dbReference>
<dbReference type="AlphaFoldDB" id="A0A840QJ01"/>
<comment type="caution">
    <text evidence="1">The sequence shown here is derived from an EMBL/GenBank/DDBJ whole genome shotgun (WGS) entry which is preliminary data.</text>
</comment>
<keyword evidence="1" id="KW-0808">Transferase</keyword>
<protein>
    <submittedName>
        <fullName evidence="1">16S rRNA G966 N2-methylase RsmD</fullName>
    </submittedName>
</protein>
<sequence>MIKRMVTTAGKVHPSLVKRAKKISEDWDIPYVSREQSSMATIIDQYKADVFVVEKDRLSYVSQHDRETVFFHPNAAMFRSKQWLKTGKDAFLQAARLERGMTVIDATMGLGADSLLAQIAVGCAGKVIGVEKHPVLAYLLKEGLQTYRTKFQPLQEAMKEISVVNKDHTAFLKEQPSAHVDVVYFDPMFTETIEKSTAMRSWETVAQQEVLTEEAVAEAVRVAKKRVVLKDHFRSDRFQRLGFNVTKRPSAKAHYGTIEIERSNR</sequence>
<accession>A0A840QJ01</accession>
<evidence type="ECO:0000313" key="1">
    <source>
        <dbReference type="EMBL" id="MBB5171988.1"/>
    </source>
</evidence>
<proteinExistence type="predicted"/>
<gene>
    <name evidence="1" type="ORF">HNQ41_000128</name>
</gene>
<keyword evidence="1" id="KW-0489">Methyltransferase</keyword>
<keyword evidence="2" id="KW-1185">Reference proteome</keyword>
<name>A0A840QJ01_9BACI</name>
<dbReference type="PANTHER" id="PTHR36112:SF1">
    <property type="entry name" value="RIBOSOMAL RNA SMALL SUBUNIT METHYLTRANSFERASE J"/>
    <property type="match status" value="1"/>
</dbReference>
<dbReference type="Gene3D" id="3.40.50.150">
    <property type="entry name" value="Vaccinia Virus protein VP39"/>
    <property type="match status" value="1"/>
</dbReference>
<dbReference type="Proteomes" id="UP000551878">
    <property type="component" value="Unassembled WGS sequence"/>
</dbReference>
<dbReference type="PANTHER" id="PTHR36112">
    <property type="entry name" value="RIBOSOMAL RNA SMALL SUBUNIT METHYLTRANSFERASE J"/>
    <property type="match status" value="1"/>
</dbReference>